<dbReference type="PANTHER" id="PTHR36383:SF1">
    <property type="entry name" value="PROTEIN, PUTATIVE-RELATED"/>
    <property type="match status" value="1"/>
</dbReference>
<sequence>MGSLLKAASVSALVGTLAGLSLPLTQVAVVSRLVLPSGINFISCPLFKIAFCSAVGRYSDNVQLKTGILGAFGFIRGTCSDLTN</sequence>
<name>A0ABD3KMS6_EUCGL</name>
<organism evidence="2 3">
    <name type="scientific">Eucalyptus globulus</name>
    <name type="common">Tasmanian blue gum</name>
    <dbReference type="NCBI Taxonomy" id="34317"/>
    <lineage>
        <taxon>Eukaryota</taxon>
        <taxon>Viridiplantae</taxon>
        <taxon>Streptophyta</taxon>
        <taxon>Embryophyta</taxon>
        <taxon>Tracheophyta</taxon>
        <taxon>Spermatophyta</taxon>
        <taxon>Magnoliopsida</taxon>
        <taxon>eudicotyledons</taxon>
        <taxon>Gunneridae</taxon>
        <taxon>Pentapetalae</taxon>
        <taxon>rosids</taxon>
        <taxon>malvids</taxon>
        <taxon>Myrtales</taxon>
        <taxon>Myrtaceae</taxon>
        <taxon>Myrtoideae</taxon>
        <taxon>Eucalypteae</taxon>
        <taxon>Eucalyptus</taxon>
    </lineage>
</organism>
<reference evidence="2 3" key="1">
    <citation type="submission" date="2024-11" db="EMBL/GenBank/DDBJ databases">
        <title>Chromosome-level genome assembly of Eucalyptus globulus Labill. provides insights into its genome evolution.</title>
        <authorList>
            <person name="Li X."/>
        </authorList>
    </citation>
    <scope>NUCLEOTIDE SEQUENCE [LARGE SCALE GENOMIC DNA]</scope>
    <source>
        <strain evidence="2">CL2024</strain>
        <tissue evidence="2">Fresh tender leaves</tissue>
    </source>
</reference>
<proteinExistence type="predicted"/>
<keyword evidence="3" id="KW-1185">Reference proteome</keyword>
<gene>
    <name evidence="2" type="ORF">ACJRO7_020252</name>
</gene>
<keyword evidence="1" id="KW-0732">Signal</keyword>
<comment type="caution">
    <text evidence="2">The sequence shown here is derived from an EMBL/GenBank/DDBJ whole genome shotgun (WGS) entry which is preliminary data.</text>
</comment>
<evidence type="ECO:0000313" key="3">
    <source>
        <dbReference type="Proteomes" id="UP001634007"/>
    </source>
</evidence>
<evidence type="ECO:0008006" key="4">
    <source>
        <dbReference type="Google" id="ProtNLM"/>
    </source>
</evidence>
<feature type="signal peptide" evidence="1">
    <location>
        <begin position="1"/>
        <end position="19"/>
    </location>
</feature>
<evidence type="ECO:0000256" key="1">
    <source>
        <dbReference type="SAM" id="SignalP"/>
    </source>
</evidence>
<dbReference type="AlphaFoldDB" id="A0ABD3KMS6"/>
<dbReference type="EMBL" id="JBJKBG010000005">
    <property type="protein sequence ID" value="KAL3738847.1"/>
    <property type="molecule type" value="Genomic_DNA"/>
</dbReference>
<protein>
    <recommendedName>
        <fullName evidence="4">Secreted protein</fullName>
    </recommendedName>
</protein>
<dbReference type="Proteomes" id="UP001634007">
    <property type="component" value="Unassembled WGS sequence"/>
</dbReference>
<dbReference type="PANTHER" id="PTHR36383">
    <property type="entry name" value="OS09G0529350 PROTEIN"/>
    <property type="match status" value="1"/>
</dbReference>
<evidence type="ECO:0000313" key="2">
    <source>
        <dbReference type="EMBL" id="KAL3738847.1"/>
    </source>
</evidence>
<feature type="chain" id="PRO_5044829980" description="Secreted protein" evidence="1">
    <location>
        <begin position="20"/>
        <end position="84"/>
    </location>
</feature>
<accession>A0ABD3KMS6</accession>